<reference evidence="2 3" key="1">
    <citation type="journal article" date="2006" name="Science">
        <title>Genome of rice cluster I archaea -- the key methane producers in the rice rhizosphere.</title>
        <authorList>
            <person name="Erkel C."/>
            <person name="Kube M."/>
            <person name="Reinhardt R."/>
            <person name="Liesack W."/>
        </authorList>
    </citation>
    <scope>NUCLEOTIDE SEQUENCE [LARGE SCALE GENOMIC DNA]</scope>
    <source>
        <strain evidence="3">DSM 22066 / NBRC 105507 / MRE50</strain>
    </source>
</reference>
<dbReference type="InterPro" id="IPR011495">
    <property type="entry name" value="Sig_transdc_His_kin_sub2_dim/P"/>
</dbReference>
<dbReference type="GO" id="GO:0016301">
    <property type="term" value="F:kinase activity"/>
    <property type="evidence" value="ECO:0007669"/>
    <property type="project" value="UniProtKB-KW"/>
</dbReference>
<dbReference type="Pfam" id="PF02518">
    <property type="entry name" value="HATPase_c"/>
    <property type="match status" value="1"/>
</dbReference>
<dbReference type="InterPro" id="IPR035965">
    <property type="entry name" value="PAS-like_dom_sf"/>
</dbReference>
<dbReference type="EMBL" id="AM114193">
    <property type="protein sequence ID" value="CAJ36583.1"/>
    <property type="molecule type" value="Genomic_DNA"/>
</dbReference>
<dbReference type="AlphaFoldDB" id="Q0W4W0"/>
<name>Q0W4W0_METAR</name>
<dbReference type="InterPro" id="IPR003018">
    <property type="entry name" value="GAF"/>
</dbReference>
<dbReference type="InterPro" id="IPR005467">
    <property type="entry name" value="His_kinase_dom"/>
</dbReference>
<gene>
    <name evidence="2" type="ORF">RCIX1290</name>
</gene>
<dbReference type="eggNOG" id="arCOG02335">
    <property type="taxonomic scope" value="Archaea"/>
</dbReference>
<dbReference type="PANTHER" id="PTHR43065">
    <property type="entry name" value="SENSOR HISTIDINE KINASE"/>
    <property type="match status" value="1"/>
</dbReference>
<dbReference type="OrthoDB" id="8127at2157"/>
<dbReference type="InterPro" id="IPR003594">
    <property type="entry name" value="HATPase_dom"/>
</dbReference>
<sequence length="499" mass="56398">MPGPKSNLIDLEILDGMPDGIALVRVDGSIIHMNAALRHMCGVPDEPGEPLKLESLAVPDNIAQWRRFFTHAAEDGGPMSFDATISRASDKFTFYAEVSFHRKSLHGEPVIVATIRNMSRHRKIEEALRLEESRLEALLRLNQMTGEPINRICDFALEEAVRLTGSRIGYLAFYDEEQEKLTMHAWSAQGVKECRISNRTIEYPIKNTGLWGEAVRQRRPVITNDYNAPSPYKKGLPPGHVRLERHMNVPIMDDGRIVVVAGVGNKPEPYDIRDVRELVLLMEGMWRLLQRKQSEDQLKMSLAEKEVLLKEIHHRVKNNLQIVSSLISLQSEVATPENMTAAFKESQDRIRSMAMIHERLYRARDLAKVDFGEYLRNLTSYLKSSYQPRTAEVQIDVQNIMLDIDRAIPCGLIVNELVSNAFKYAFPDGRRGTLEISMRKDENGILLVVADDGPGLPPGIDVSNTPTLGLQLVHALVGQLDGELALHREKGARFEIRFK</sequence>
<protein>
    <submittedName>
        <fullName evidence="2">Predicted signal transduction histidine kinase</fullName>
    </submittedName>
</protein>
<evidence type="ECO:0000313" key="3">
    <source>
        <dbReference type="Proteomes" id="UP000000663"/>
    </source>
</evidence>
<keyword evidence="2" id="KW-0418">Kinase</keyword>
<dbReference type="Pfam" id="PF13185">
    <property type="entry name" value="GAF_2"/>
    <property type="match status" value="1"/>
</dbReference>
<dbReference type="RefSeq" id="WP_012035964.1">
    <property type="nucleotide sequence ID" value="NC_009464.1"/>
</dbReference>
<dbReference type="InterPro" id="IPR036890">
    <property type="entry name" value="HATPase_C_sf"/>
</dbReference>
<dbReference type="GeneID" id="25397288"/>
<proteinExistence type="predicted"/>
<dbReference type="SUPFAM" id="SSF55781">
    <property type="entry name" value="GAF domain-like"/>
    <property type="match status" value="1"/>
</dbReference>
<dbReference type="STRING" id="351160.RCIX1290"/>
<dbReference type="SUPFAM" id="SSF55874">
    <property type="entry name" value="ATPase domain of HSP90 chaperone/DNA topoisomerase II/histidine kinase"/>
    <property type="match status" value="1"/>
</dbReference>
<dbReference type="SMART" id="SM00065">
    <property type="entry name" value="GAF"/>
    <property type="match status" value="1"/>
</dbReference>
<keyword evidence="2" id="KW-0808">Transferase</keyword>
<dbReference type="Proteomes" id="UP000000663">
    <property type="component" value="Chromosome"/>
</dbReference>
<dbReference type="Gene3D" id="3.30.450.20">
    <property type="entry name" value="PAS domain"/>
    <property type="match status" value="2"/>
</dbReference>
<dbReference type="Gene3D" id="3.30.565.10">
    <property type="entry name" value="Histidine kinase-like ATPase, C-terminal domain"/>
    <property type="match status" value="1"/>
</dbReference>
<keyword evidence="3" id="KW-1185">Reference proteome</keyword>
<dbReference type="SMART" id="SM00387">
    <property type="entry name" value="HATPase_c"/>
    <property type="match status" value="1"/>
</dbReference>
<dbReference type="SUPFAM" id="SSF55785">
    <property type="entry name" value="PYP-like sensor domain (PAS domain)"/>
    <property type="match status" value="1"/>
</dbReference>
<feature type="domain" description="Histidine kinase" evidence="1">
    <location>
        <begin position="311"/>
        <end position="499"/>
    </location>
</feature>
<dbReference type="Pfam" id="PF07568">
    <property type="entry name" value="HisKA_2"/>
    <property type="match status" value="1"/>
</dbReference>
<dbReference type="eggNOG" id="arCOG02357">
    <property type="taxonomic scope" value="Archaea"/>
</dbReference>
<dbReference type="PROSITE" id="PS50109">
    <property type="entry name" value="HIS_KIN"/>
    <property type="match status" value="1"/>
</dbReference>
<organism evidence="2 3">
    <name type="scientific">Methanocella arvoryzae (strain DSM 22066 / NBRC 105507 / MRE50)</name>
    <dbReference type="NCBI Taxonomy" id="351160"/>
    <lineage>
        <taxon>Archaea</taxon>
        <taxon>Methanobacteriati</taxon>
        <taxon>Methanobacteriota</taxon>
        <taxon>Stenosarchaea group</taxon>
        <taxon>Methanomicrobia</taxon>
        <taxon>Methanocellales</taxon>
        <taxon>Methanocellaceae</taxon>
        <taxon>Methanocella</taxon>
    </lineage>
</organism>
<dbReference type="InterPro" id="IPR000014">
    <property type="entry name" value="PAS"/>
</dbReference>
<accession>Q0W4W0</accession>
<dbReference type="InterPro" id="IPR029016">
    <property type="entry name" value="GAF-like_dom_sf"/>
</dbReference>
<dbReference type="Pfam" id="PF13188">
    <property type="entry name" value="PAS_8"/>
    <property type="match status" value="1"/>
</dbReference>
<evidence type="ECO:0000259" key="1">
    <source>
        <dbReference type="PROSITE" id="PS50109"/>
    </source>
</evidence>
<dbReference type="PANTHER" id="PTHR43065:SF23">
    <property type="entry name" value="SENSOR HISTIDINE KINASE PDTAS"/>
    <property type="match status" value="1"/>
</dbReference>
<dbReference type="KEGG" id="rci:RCIX1290"/>
<dbReference type="Gene3D" id="3.30.450.40">
    <property type="match status" value="1"/>
</dbReference>
<dbReference type="NCBIfam" id="TIGR00229">
    <property type="entry name" value="sensory_box"/>
    <property type="match status" value="1"/>
</dbReference>
<evidence type="ECO:0000313" key="2">
    <source>
        <dbReference type="EMBL" id="CAJ36583.1"/>
    </source>
</evidence>